<dbReference type="Proteomes" id="UP001172778">
    <property type="component" value="Unassembled WGS sequence"/>
</dbReference>
<keyword evidence="4" id="KW-1185">Reference proteome</keyword>
<feature type="transmembrane region" description="Helical" evidence="1">
    <location>
        <begin position="63"/>
        <end position="83"/>
    </location>
</feature>
<accession>A0ABT7E211</accession>
<feature type="transmembrane region" description="Helical" evidence="1">
    <location>
        <begin position="30"/>
        <end position="51"/>
    </location>
</feature>
<dbReference type="EMBL" id="JARRAF010000018">
    <property type="protein sequence ID" value="MDK2125378.1"/>
    <property type="molecule type" value="Genomic_DNA"/>
</dbReference>
<dbReference type="RefSeq" id="WP_284101686.1">
    <property type="nucleotide sequence ID" value="NZ_JARRAF010000018.1"/>
</dbReference>
<feature type="domain" description="EamA" evidence="2">
    <location>
        <begin position="3"/>
        <end position="135"/>
    </location>
</feature>
<gene>
    <name evidence="3" type="ORF">PZA18_15090</name>
</gene>
<keyword evidence="1" id="KW-0472">Membrane</keyword>
<evidence type="ECO:0000313" key="3">
    <source>
        <dbReference type="EMBL" id="MDK2125378.1"/>
    </source>
</evidence>
<name>A0ABT7E211_9NEIS</name>
<keyword evidence="1" id="KW-0812">Transmembrane</keyword>
<evidence type="ECO:0000256" key="1">
    <source>
        <dbReference type="SAM" id="Phobius"/>
    </source>
</evidence>
<evidence type="ECO:0000259" key="2">
    <source>
        <dbReference type="Pfam" id="PF00892"/>
    </source>
</evidence>
<comment type="caution">
    <text evidence="3">The sequence shown here is derived from an EMBL/GenBank/DDBJ whole genome shotgun (WGS) entry which is preliminary data.</text>
</comment>
<keyword evidence="1" id="KW-1133">Transmembrane helix</keyword>
<protein>
    <submittedName>
        <fullName evidence="3">EamA family transporter</fullName>
    </submittedName>
</protein>
<dbReference type="InterPro" id="IPR000620">
    <property type="entry name" value="EamA_dom"/>
</dbReference>
<sequence length="137" mass="14402">MYIAALLIAAIGSVVYHLSVKQVPADSNPFLALAISYGFALIACIGGMVLFPAGNRSLAALNWSSAGVALGIVGIEVGFVLAYRSGWHVGQAALSTNVLSTLLLAPLGYWLFREQPSGSKLLGMSLSFAGLWLMMKK</sequence>
<organism evidence="3 4">
    <name type="scientific">Parachitinimonas caeni</name>
    <dbReference type="NCBI Taxonomy" id="3031301"/>
    <lineage>
        <taxon>Bacteria</taxon>
        <taxon>Pseudomonadati</taxon>
        <taxon>Pseudomonadota</taxon>
        <taxon>Betaproteobacteria</taxon>
        <taxon>Neisseriales</taxon>
        <taxon>Chitinibacteraceae</taxon>
        <taxon>Parachitinimonas</taxon>
    </lineage>
</organism>
<feature type="transmembrane region" description="Helical" evidence="1">
    <location>
        <begin position="89"/>
        <end position="112"/>
    </location>
</feature>
<reference evidence="3" key="1">
    <citation type="submission" date="2023-03" db="EMBL/GenBank/DDBJ databases">
        <title>Chitinimonas shenzhenensis gen. nov., sp. nov., a novel member of family Burkholderiaceae isolated from activated sludge collected in Shen Zhen, China.</title>
        <authorList>
            <person name="Wang X."/>
        </authorList>
    </citation>
    <scope>NUCLEOTIDE SEQUENCE</scope>
    <source>
        <strain evidence="3">DQS-5</strain>
    </source>
</reference>
<dbReference type="Pfam" id="PF00892">
    <property type="entry name" value="EamA"/>
    <property type="match status" value="1"/>
</dbReference>
<evidence type="ECO:0000313" key="4">
    <source>
        <dbReference type="Proteomes" id="UP001172778"/>
    </source>
</evidence>
<proteinExistence type="predicted"/>